<evidence type="ECO:0000313" key="2">
    <source>
        <dbReference type="Proteomes" id="UP001060215"/>
    </source>
</evidence>
<proteinExistence type="predicted"/>
<sequence>MYQHIQQEIEERAVIVPHGLASLVLQCNSEAGEFANHVNAQYFVVTTYCPENFAAPCEEGPESDPMFALEMAADVENIVETLVVALAAKQDAGDQDDQVAEHEDEPDAVVLVGCLEPDPVKTTTQGVAVLALEHVLVAELADDVVAAVVEEGISSCCSVRALRSCWCLEETPLDQTMM</sequence>
<protein>
    <submittedName>
        <fullName evidence="1">Uncharacterized protein</fullName>
    </submittedName>
</protein>
<comment type="caution">
    <text evidence="1">The sequence shown here is derived from an EMBL/GenBank/DDBJ whole genome shotgun (WGS) entry which is preliminary data.</text>
</comment>
<dbReference type="Proteomes" id="UP001060215">
    <property type="component" value="Chromosome 15"/>
</dbReference>
<dbReference type="EMBL" id="CM045772">
    <property type="protein sequence ID" value="KAI7986416.1"/>
    <property type="molecule type" value="Genomic_DNA"/>
</dbReference>
<keyword evidence="2" id="KW-1185">Reference proteome</keyword>
<name>A0ACC0FEG5_9ERIC</name>
<gene>
    <name evidence="1" type="ORF">LOK49_LG14G00211</name>
</gene>
<organism evidence="1 2">
    <name type="scientific">Camellia lanceoleosa</name>
    <dbReference type="NCBI Taxonomy" id="1840588"/>
    <lineage>
        <taxon>Eukaryota</taxon>
        <taxon>Viridiplantae</taxon>
        <taxon>Streptophyta</taxon>
        <taxon>Embryophyta</taxon>
        <taxon>Tracheophyta</taxon>
        <taxon>Spermatophyta</taxon>
        <taxon>Magnoliopsida</taxon>
        <taxon>eudicotyledons</taxon>
        <taxon>Gunneridae</taxon>
        <taxon>Pentapetalae</taxon>
        <taxon>asterids</taxon>
        <taxon>Ericales</taxon>
        <taxon>Theaceae</taxon>
        <taxon>Camellia</taxon>
    </lineage>
</organism>
<evidence type="ECO:0000313" key="1">
    <source>
        <dbReference type="EMBL" id="KAI7986416.1"/>
    </source>
</evidence>
<accession>A0ACC0FEG5</accession>
<reference evidence="1 2" key="1">
    <citation type="journal article" date="2022" name="Plant J.">
        <title>Chromosome-level genome of Camellia lanceoleosa provides a valuable resource for understanding genome evolution and self-incompatibility.</title>
        <authorList>
            <person name="Gong W."/>
            <person name="Xiao S."/>
            <person name="Wang L."/>
            <person name="Liao Z."/>
            <person name="Chang Y."/>
            <person name="Mo W."/>
            <person name="Hu G."/>
            <person name="Li W."/>
            <person name="Zhao G."/>
            <person name="Zhu H."/>
            <person name="Hu X."/>
            <person name="Ji K."/>
            <person name="Xiang X."/>
            <person name="Song Q."/>
            <person name="Yuan D."/>
            <person name="Jin S."/>
            <person name="Zhang L."/>
        </authorList>
    </citation>
    <scope>NUCLEOTIDE SEQUENCE [LARGE SCALE GENOMIC DNA]</scope>
    <source>
        <strain evidence="1">SQ_2022a</strain>
    </source>
</reference>